<feature type="transmembrane region" description="Helical" evidence="1">
    <location>
        <begin position="137"/>
        <end position="164"/>
    </location>
</feature>
<dbReference type="Proteomes" id="UP001168552">
    <property type="component" value="Unassembled WGS sequence"/>
</dbReference>
<comment type="caution">
    <text evidence="2">The sequence shown here is derived from an EMBL/GenBank/DDBJ whole genome shotgun (WGS) entry which is preliminary data.</text>
</comment>
<feature type="transmembrane region" description="Helical" evidence="1">
    <location>
        <begin position="250"/>
        <end position="273"/>
    </location>
</feature>
<evidence type="ECO:0000313" key="2">
    <source>
        <dbReference type="EMBL" id="MDN4164629.1"/>
    </source>
</evidence>
<dbReference type="EMBL" id="JAUHJS010000002">
    <property type="protein sequence ID" value="MDN4164629.1"/>
    <property type="molecule type" value="Genomic_DNA"/>
</dbReference>
<dbReference type="RefSeq" id="WP_320003156.1">
    <property type="nucleotide sequence ID" value="NZ_JAUHJS010000002.1"/>
</dbReference>
<feature type="transmembrane region" description="Helical" evidence="1">
    <location>
        <begin position="176"/>
        <end position="200"/>
    </location>
</feature>
<feature type="transmembrane region" description="Helical" evidence="1">
    <location>
        <begin position="285"/>
        <end position="303"/>
    </location>
</feature>
<evidence type="ECO:0000256" key="1">
    <source>
        <dbReference type="SAM" id="Phobius"/>
    </source>
</evidence>
<evidence type="ECO:0000313" key="3">
    <source>
        <dbReference type="Proteomes" id="UP001168552"/>
    </source>
</evidence>
<reference evidence="2" key="1">
    <citation type="submission" date="2023-06" db="EMBL/GenBank/DDBJ databases">
        <title>Cytophagales bacterium Strain LB-30, isolated from soil.</title>
        <authorList>
            <person name="Liu B."/>
        </authorList>
    </citation>
    <scope>NUCLEOTIDE SEQUENCE</scope>
    <source>
        <strain evidence="2">LB-30</strain>
    </source>
</reference>
<sequence length="343" mass="40611">MTAIAFLVTKTLFGEPTPDEIFYTSQKSELDRLGFDFEEMSIKFFVTYYVIRFLYEVNPFLFQIVNISLSVLVFRRLYSTFMVKGYSISKFSILVLFLLPSFLYFASAYLRDIYIYLISLLILDNLVAKNCKVNKSLLLLICFLFLLRPEAAFLFIVAFSVNYYRIRYNHRINRKVIIGALFSVFLVVFFSLLLSFDFFWQELTNLLARYEDSVVGFTVYQLEITKLNFIPFSFLNWAAYFSPLLFVPRFTLFGLITYLDSFVIAVVVLKFFFQNIHKPRNYYDRTFAICSTLVLLTFFISIPEKLPETIYRHHLFYIPMLFYVGLYRDTYAKESYVYGNGKT</sequence>
<proteinExistence type="predicted"/>
<protein>
    <recommendedName>
        <fullName evidence="4">Glycosyltransferase RgtA/B/C/D-like domain-containing protein</fullName>
    </recommendedName>
</protein>
<evidence type="ECO:0008006" key="4">
    <source>
        <dbReference type="Google" id="ProtNLM"/>
    </source>
</evidence>
<name>A0ABT8F2Q1_9BACT</name>
<keyword evidence="1" id="KW-1133">Transmembrane helix</keyword>
<feature type="transmembrane region" description="Helical" evidence="1">
    <location>
        <begin position="60"/>
        <end position="79"/>
    </location>
</feature>
<gene>
    <name evidence="2" type="ORF">QWY31_03895</name>
</gene>
<accession>A0ABT8F2Q1</accession>
<keyword evidence="1" id="KW-0812">Transmembrane</keyword>
<organism evidence="2 3">
    <name type="scientific">Shiella aurantiaca</name>
    <dbReference type="NCBI Taxonomy" id="3058365"/>
    <lineage>
        <taxon>Bacteria</taxon>
        <taxon>Pseudomonadati</taxon>
        <taxon>Bacteroidota</taxon>
        <taxon>Cytophagia</taxon>
        <taxon>Cytophagales</taxon>
        <taxon>Shiellaceae</taxon>
        <taxon>Shiella</taxon>
    </lineage>
</organism>
<feature type="transmembrane region" description="Helical" evidence="1">
    <location>
        <begin position="91"/>
        <end position="117"/>
    </location>
</feature>
<feature type="transmembrane region" description="Helical" evidence="1">
    <location>
        <begin position="309"/>
        <end position="326"/>
    </location>
</feature>
<keyword evidence="1" id="KW-0472">Membrane</keyword>
<keyword evidence="3" id="KW-1185">Reference proteome</keyword>